<dbReference type="EMBL" id="CP002364">
    <property type="protein sequence ID" value="ADW17248.1"/>
    <property type="molecule type" value="Genomic_DNA"/>
</dbReference>
<accession>A0A7U3YKU8</accession>
<sequence>MNTANNVGRSLGWLLVCALLLGGCLKPTTNNILYALQPVRQPPLGHDFTTSKELILLMPIQLAPHLQGRGLLTQRTSGEARASANHLWAGPLDQQISQQMVADLKDLLATDQVAAYPGPRYGVIRYQLEVDINEFSGNGRQFITTAVYTLSDSVRKTIVARKTFRQTRPIDKPEYSGYVDSGSQAVADLSREVAAALLSAHRSQPVPPIRP</sequence>
<dbReference type="SUPFAM" id="SSF159594">
    <property type="entry name" value="XCC0632-like"/>
    <property type="match status" value="1"/>
</dbReference>
<evidence type="ECO:0000313" key="2">
    <source>
        <dbReference type="EMBL" id="ADW17248.1"/>
    </source>
</evidence>
<dbReference type="Pfam" id="PF03886">
    <property type="entry name" value="ABC_trans_aux"/>
    <property type="match status" value="1"/>
</dbReference>
<organism evidence="2 3">
    <name type="scientific">Desulfobulbus propionicus (strain ATCC 33891 / DSM 2032 / VKM B-1956 / 1pr3)</name>
    <dbReference type="NCBI Taxonomy" id="577650"/>
    <lineage>
        <taxon>Bacteria</taxon>
        <taxon>Pseudomonadati</taxon>
        <taxon>Thermodesulfobacteriota</taxon>
        <taxon>Desulfobulbia</taxon>
        <taxon>Desulfobulbales</taxon>
        <taxon>Desulfobulbaceae</taxon>
        <taxon>Desulfobulbus</taxon>
    </lineage>
</organism>
<proteinExistence type="predicted"/>
<dbReference type="Gene3D" id="3.40.50.10610">
    <property type="entry name" value="ABC-type transport auxiliary lipoprotein component"/>
    <property type="match status" value="1"/>
</dbReference>
<dbReference type="RefSeq" id="WP_015723791.1">
    <property type="nucleotide sequence ID" value="NC_014972.1"/>
</dbReference>
<feature type="domain" description="ABC-type transport auxiliary lipoprotein component" evidence="1">
    <location>
        <begin position="48"/>
        <end position="194"/>
    </location>
</feature>
<dbReference type="InterPro" id="IPR005586">
    <property type="entry name" value="ABC_trans_aux"/>
</dbReference>
<reference evidence="2 3" key="1">
    <citation type="journal article" date="2011" name="Stand. Genomic Sci.">
        <title>Complete genome sequence of Desulfobulbus propionicus type strain (1pr3).</title>
        <authorList>
            <person name="Pagani I."/>
            <person name="Lapidus A."/>
            <person name="Nolan M."/>
            <person name="Lucas S."/>
            <person name="Hammon N."/>
            <person name="Deshpande S."/>
            <person name="Cheng J.F."/>
            <person name="Chertkov O."/>
            <person name="Davenport K."/>
            <person name="Tapia R."/>
            <person name="Han C."/>
            <person name="Goodwin L."/>
            <person name="Pitluck S."/>
            <person name="Liolios K."/>
            <person name="Mavromatis K."/>
            <person name="Ivanova N."/>
            <person name="Mikhailova N."/>
            <person name="Pati A."/>
            <person name="Chen A."/>
            <person name="Palaniappan K."/>
            <person name="Land M."/>
            <person name="Hauser L."/>
            <person name="Chang Y.J."/>
            <person name="Jeffries C.D."/>
            <person name="Detter J.C."/>
            <person name="Brambilla E."/>
            <person name="Kannan K.P."/>
            <person name="Djao O.D."/>
            <person name="Rohde M."/>
            <person name="Pukall R."/>
            <person name="Spring S."/>
            <person name="Goker M."/>
            <person name="Sikorski J."/>
            <person name="Woyke T."/>
            <person name="Bristow J."/>
            <person name="Eisen J.A."/>
            <person name="Markowitz V."/>
            <person name="Hugenholtz P."/>
            <person name="Kyrpides N.C."/>
            <person name="Klenk H.P."/>
        </authorList>
    </citation>
    <scope>NUCLEOTIDE SEQUENCE [LARGE SCALE GENOMIC DNA]</scope>
    <source>
        <strain evidence="3">ATCC 33891 / DSM 2032 / 1pr3</strain>
    </source>
</reference>
<dbReference type="AlphaFoldDB" id="A0A7U3YKU8"/>
<protein>
    <recommendedName>
        <fullName evidence="1">ABC-type transport auxiliary lipoprotein component domain-containing protein</fullName>
    </recommendedName>
</protein>
<dbReference type="KEGG" id="dpr:Despr_1076"/>
<dbReference type="Proteomes" id="UP000006365">
    <property type="component" value="Chromosome"/>
</dbReference>
<keyword evidence="3" id="KW-1185">Reference proteome</keyword>
<name>A0A7U3YKU8_DESPD</name>
<evidence type="ECO:0000259" key="1">
    <source>
        <dbReference type="Pfam" id="PF03886"/>
    </source>
</evidence>
<gene>
    <name evidence="2" type="ordered locus">Despr_1076</name>
</gene>
<evidence type="ECO:0000313" key="3">
    <source>
        <dbReference type="Proteomes" id="UP000006365"/>
    </source>
</evidence>